<gene>
    <name evidence="1" type="ORF">EZS28_026578</name>
</gene>
<comment type="caution">
    <text evidence="1">The sequence shown here is derived from an EMBL/GenBank/DDBJ whole genome shotgun (WGS) entry which is preliminary data.</text>
</comment>
<reference evidence="1 2" key="1">
    <citation type="submission" date="2019-03" db="EMBL/GenBank/DDBJ databases">
        <title>Single cell metagenomics reveals metabolic interactions within the superorganism composed of flagellate Streblomastix strix and complex community of Bacteroidetes bacteria on its surface.</title>
        <authorList>
            <person name="Treitli S.C."/>
            <person name="Kolisko M."/>
            <person name="Husnik F."/>
            <person name="Keeling P."/>
            <person name="Hampl V."/>
        </authorList>
    </citation>
    <scope>NUCLEOTIDE SEQUENCE [LARGE SCALE GENOMIC DNA]</scope>
    <source>
        <strain evidence="1">ST1C</strain>
    </source>
</reference>
<evidence type="ECO:0000313" key="2">
    <source>
        <dbReference type="Proteomes" id="UP000324800"/>
    </source>
</evidence>
<proteinExistence type="predicted"/>
<dbReference type="EMBL" id="SNRW01009504">
    <property type="protein sequence ID" value="KAA6377894.1"/>
    <property type="molecule type" value="Genomic_DNA"/>
</dbReference>
<dbReference type="Proteomes" id="UP000324800">
    <property type="component" value="Unassembled WGS sequence"/>
</dbReference>
<evidence type="ECO:0000313" key="1">
    <source>
        <dbReference type="EMBL" id="KAA6377894.1"/>
    </source>
</evidence>
<sequence>MVEQQTKIVNNGYGRVIYITFSTAEGKGEEQDEEIQNRLQCIFSFLNELHAGNNYQLSFQPLPLLVRRAEEQLEEEGAREELEAQINNNGIYGHIKSNANDAKVVTLKCFIHRD</sequence>
<accession>A0A5J4V674</accession>
<dbReference type="AlphaFoldDB" id="A0A5J4V674"/>
<name>A0A5J4V674_9EUKA</name>
<protein>
    <submittedName>
        <fullName evidence="1">Uncharacterized protein</fullName>
    </submittedName>
</protein>
<organism evidence="1 2">
    <name type="scientific">Streblomastix strix</name>
    <dbReference type="NCBI Taxonomy" id="222440"/>
    <lineage>
        <taxon>Eukaryota</taxon>
        <taxon>Metamonada</taxon>
        <taxon>Preaxostyla</taxon>
        <taxon>Oxymonadida</taxon>
        <taxon>Streblomastigidae</taxon>
        <taxon>Streblomastix</taxon>
    </lineage>
</organism>